<comment type="similarity">
    <text evidence="2">Belongs to the Diels-Alderase family.</text>
</comment>
<reference evidence="6 7" key="1">
    <citation type="submission" date="2017-08" db="EMBL/GenBank/DDBJ databases">
        <title>Harnessing the power of phylogenomics to disentangle the directionality and signatures of interkingdom host jumping in the parasitic fungal genus Tolypocladium.</title>
        <authorList>
            <person name="Quandt C.A."/>
            <person name="Patterson W."/>
            <person name="Spatafora J.W."/>
        </authorList>
    </citation>
    <scope>NUCLEOTIDE SEQUENCE [LARGE SCALE GENOMIC DNA]</scope>
    <source>
        <strain evidence="6 7">CBS 113982</strain>
    </source>
</reference>
<dbReference type="Pfam" id="PF22903">
    <property type="entry name" value="DA_C"/>
    <property type="match status" value="1"/>
</dbReference>
<proteinExistence type="inferred from homology"/>
<dbReference type="EMBL" id="NRSZ01001115">
    <property type="protein sequence ID" value="PNY23297.1"/>
    <property type="molecule type" value="Genomic_DNA"/>
</dbReference>
<evidence type="ECO:0000256" key="2">
    <source>
        <dbReference type="ARBA" id="ARBA00046325"/>
    </source>
</evidence>
<dbReference type="Pfam" id="PF24137">
    <property type="entry name" value="DA_N"/>
    <property type="match status" value="1"/>
</dbReference>
<evidence type="ECO:0000259" key="4">
    <source>
        <dbReference type="Pfam" id="PF22903"/>
    </source>
</evidence>
<gene>
    <name evidence="6" type="ORF">TCAP_07772</name>
</gene>
<feature type="domain" description="Diels-Alderase N-terminal" evidence="5">
    <location>
        <begin position="71"/>
        <end position="281"/>
    </location>
</feature>
<dbReference type="GO" id="GO:0016853">
    <property type="term" value="F:isomerase activity"/>
    <property type="evidence" value="ECO:0007669"/>
    <property type="project" value="UniProtKB-KW"/>
</dbReference>
<evidence type="ECO:0000313" key="6">
    <source>
        <dbReference type="EMBL" id="PNY23297.1"/>
    </source>
</evidence>
<feature type="signal peptide" evidence="3">
    <location>
        <begin position="1"/>
        <end position="26"/>
    </location>
</feature>
<dbReference type="InterPro" id="IPR054499">
    <property type="entry name" value="DA_C"/>
</dbReference>
<evidence type="ECO:0000256" key="1">
    <source>
        <dbReference type="ARBA" id="ARBA00023235"/>
    </source>
</evidence>
<feature type="domain" description="Diels-Alderase C-terminal" evidence="4">
    <location>
        <begin position="285"/>
        <end position="435"/>
    </location>
</feature>
<dbReference type="OrthoDB" id="5344254at2759"/>
<dbReference type="STRING" id="45235.A0A2K3Q6Z1"/>
<evidence type="ECO:0000313" key="7">
    <source>
        <dbReference type="Proteomes" id="UP000236621"/>
    </source>
</evidence>
<keyword evidence="3" id="KW-0732">Signal</keyword>
<sequence>MTAVSWLRGLGAITASLLLLADQTHASSFGHDQQKILASPPAAVGDPFDRSQVAHWRRECKEFPATSFDTVKGAVQLGPTARDQHPFLPRLSDMNETAWEQWVFDATSDNGATSILVGLCRDPGYAFFGQGNLHIQFYAALGPGKTIKDLVFLEKSSVFDCGDYIASHWASAPSKGYEAIFIANRDSTLATLRLTTPRFHGNLTFASAALGHFPDGSPLEEQHLPGQQAKGGAVEPSFVSPGLHMFNAIAGAHVSGDIVIDGEPLATRFTAHGGGGVLRIWAAANWFDIVAGFRIIRASAGPYSFFFWDSLSRWAPTPTTFQWGVLYRGAEQLVATRLGLGAQEDGKEQKKGTGNKQKDDYVHVTQMYGPVGATGNVAGGTSTGHLVDFVSPKANRTWRFEIEHSVLQGSFSLGGGRGVDVFGNRAWGGEVEQSGDGYSCKYHGSAYSEDAMFPERLEPWRIWVVYTISTASQVTAAIANRVRGLVNWSPVET</sequence>
<keyword evidence="7" id="KW-1185">Reference proteome</keyword>
<evidence type="ECO:0000259" key="5">
    <source>
        <dbReference type="Pfam" id="PF24137"/>
    </source>
</evidence>
<dbReference type="AlphaFoldDB" id="A0A2K3Q6Z1"/>
<evidence type="ECO:0000256" key="3">
    <source>
        <dbReference type="SAM" id="SignalP"/>
    </source>
</evidence>
<organism evidence="6 7">
    <name type="scientific">Tolypocladium capitatum</name>
    <dbReference type="NCBI Taxonomy" id="45235"/>
    <lineage>
        <taxon>Eukaryota</taxon>
        <taxon>Fungi</taxon>
        <taxon>Dikarya</taxon>
        <taxon>Ascomycota</taxon>
        <taxon>Pezizomycotina</taxon>
        <taxon>Sordariomycetes</taxon>
        <taxon>Hypocreomycetidae</taxon>
        <taxon>Hypocreales</taxon>
        <taxon>Ophiocordycipitaceae</taxon>
        <taxon>Tolypocladium</taxon>
    </lineage>
</organism>
<feature type="chain" id="PRO_5014378582" evidence="3">
    <location>
        <begin position="27"/>
        <end position="493"/>
    </location>
</feature>
<dbReference type="InterPro" id="IPR056402">
    <property type="entry name" value="DA_N"/>
</dbReference>
<accession>A0A2K3Q6Z1</accession>
<keyword evidence="1" id="KW-0413">Isomerase</keyword>
<comment type="caution">
    <text evidence="6">The sequence shown here is derived from an EMBL/GenBank/DDBJ whole genome shotgun (WGS) entry which is preliminary data.</text>
</comment>
<dbReference type="Proteomes" id="UP000236621">
    <property type="component" value="Unassembled WGS sequence"/>
</dbReference>
<name>A0A2K3Q6Z1_9HYPO</name>
<protein>
    <submittedName>
        <fullName evidence="6">Uncharacterized protein</fullName>
    </submittedName>
</protein>